<proteinExistence type="predicted"/>
<protein>
    <recommendedName>
        <fullName evidence="5">ABC transmembrane type-1 domain-containing protein</fullName>
    </recommendedName>
</protein>
<accession>A0A382XG35</accession>
<dbReference type="GO" id="GO:0005524">
    <property type="term" value="F:ATP binding"/>
    <property type="evidence" value="ECO:0007669"/>
    <property type="project" value="InterPro"/>
</dbReference>
<feature type="transmembrane region" description="Helical" evidence="4">
    <location>
        <begin position="55"/>
        <end position="72"/>
    </location>
</feature>
<dbReference type="InterPro" id="IPR036640">
    <property type="entry name" value="ABC1_TM_sf"/>
</dbReference>
<evidence type="ECO:0000256" key="1">
    <source>
        <dbReference type="ARBA" id="ARBA00022692"/>
    </source>
</evidence>
<feature type="non-terminal residue" evidence="6">
    <location>
        <position position="133"/>
    </location>
</feature>
<dbReference type="GO" id="GO:0016020">
    <property type="term" value="C:membrane"/>
    <property type="evidence" value="ECO:0007669"/>
    <property type="project" value="InterPro"/>
</dbReference>
<evidence type="ECO:0000313" key="6">
    <source>
        <dbReference type="EMBL" id="SVD69545.1"/>
    </source>
</evidence>
<dbReference type="GO" id="GO:0140359">
    <property type="term" value="F:ABC-type transporter activity"/>
    <property type="evidence" value="ECO:0007669"/>
    <property type="project" value="InterPro"/>
</dbReference>
<keyword evidence="3 4" id="KW-0472">Membrane</keyword>
<keyword evidence="2 4" id="KW-1133">Transmembrane helix</keyword>
<sequence>MQFDIRLWSFTKGVRGRIAYSVMIGIISTSLGVVRLAMLGWLIGMIFQGKSAEELILPIILAALVMLLRGYFEHWRTMMAHETSAIVQKELRKRLFDQIVSLGPGYAGRQRSGELVLSMVDGVEQLETYFGQY</sequence>
<evidence type="ECO:0000256" key="4">
    <source>
        <dbReference type="SAM" id="Phobius"/>
    </source>
</evidence>
<dbReference type="Gene3D" id="1.20.1560.10">
    <property type="entry name" value="ABC transporter type 1, transmembrane domain"/>
    <property type="match status" value="1"/>
</dbReference>
<organism evidence="6">
    <name type="scientific">marine metagenome</name>
    <dbReference type="NCBI Taxonomy" id="408172"/>
    <lineage>
        <taxon>unclassified sequences</taxon>
        <taxon>metagenomes</taxon>
        <taxon>ecological metagenomes</taxon>
    </lineage>
</organism>
<feature type="transmembrane region" description="Helical" evidence="4">
    <location>
        <begin position="20"/>
        <end position="43"/>
    </location>
</feature>
<dbReference type="PROSITE" id="PS50929">
    <property type="entry name" value="ABC_TM1F"/>
    <property type="match status" value="1"/>
</dbReference>
<dbReference type="AlphaFoldDB" id="A0A382XG35"/>
<feature type="domain" description="ABC transmembrane type-1" evidence="5">
    <location>
        <begin position="25"/>
        <end position="133"/>
    </location>
</feature>
<gene>
    <name evidence="6" type="ORF">METZ01_LOCUS422399</name>
</gene>
<dbReference type="InterPro" id="IPR011527">
    <property type="entry name" value="ABC1_TM_dom"/>
</dbReference>
<dbReference type="EMBL" id="UINC01167184">
    <property type="protein sequence ID" value="SVD69545.1"/>
    <property type="molecule type" value="Genomic_DNA"/>
</dbReference>
<reference evidence="6" key="1">
    <citation type="submission" date="2018-05" db="EMBL/GenBank/DDBJ databases">
        <authorList>
            <person name="Lanie J.A."/>
            <person name="Ng W.-L."/>
            <person name="Kazmierczak K.M."/>
            <person name="Andrzejewski T.M."/>
            <person name="Davidsen T.M."/>
            <person name="Wayne K.J."/>
            <person name="Tettelin H."/>
            <person name="Glass J.I."/>
            <person name="Rusch D."/>
            <person name="Podicherti R."/>
            <person name="Tsui H.-C.T."/>
            <person name="Winkler M.E."/>
        </authorList>
    </citation>
    <scope>NUCLEOTIDE SEQUENCE</scope>
</reference>
<dbReference type="Pfam" id="PF00664">
    <property type="entry name" value="ABC_membrane"/>
    <property type="match status" value="1"/>
</dbReference>
<evidence type="ECO:0000256" key="3">
    <source>
        <dbReference type="ARBA" id="ARBA00023136"/>
    </source>
</evidence>
<name>A0A382XG35_9ZZZZ</name>
<evidence type="ECO:0000256" key="2">
    <source>
        <dbReference type="ARBA" id="ARBA00022989"/>
    </source>
</evidence>
<evidence type="ECO:0000259" key="5">
    <source>
        <dbReference type="PROSITE" id="PS50929"/>
    </source>
</evidence>
<dbReference type="SUPFAM" id="SSF90123">
    <property type="entry name" value="ABC transporter transmembrane region"/>
    <property type="match status" value="1"/>
</dbReference>
<keyword evidence="1 4" id="KW-0812">Transmembrane</keyword>